<gene>
    <name evidence="1" type="ORF">SDC9_201333</name>
</gene>
<evidence type="ECO:0000313" key="1">
    <source>
        <dbReference type="EMBL" id="MPN53669.1"/>
    </source>
</evidence>
<name>A0A645ITD7_9ZZZZ</name>
<accession>A0A645ITD7</accession>
<organism evidence="1">
    <name type="scientific">bioreactor metagenome</name>
    <dbReference type="NCBI Taxonomy" id="1076179"/>
    <lineage>
        <taxon>unclassified sequences</taxon>
        <taxon>metagenomes</taxon>
        <taxon>ecological metagenomes</taxon>
    </lineage>
</organism>
<reference evidence="1" key="1">
    <citation type="submission" date="2019-08" db="EMBL/GenBank/DDBJ databases">
        <authorList>
            <person name="Kucharzyk K."/>
            <person name="Murdoch R.W."/>
            <person name="Higgins S."/>
            <person name="Loffler F."/>
        </authorList>
    </citation>
    <scope>NUCLEOTIDE SEQUENCE</scope>
</reference>
<protein>
    <submittedName>
        <fullName evidence="1">Uncharacterized protein</fullName>
    </submittedName>
</protein>
<comment type="caution">
    <text evidence="1">The sequence shown here is derived from an EMBL/GenBank/DDBJ whole genome shotgun (WGS) entry which is preliminary data.</text>
</comment>
<dbReference type="AlphaFoldDB" id="A0A645ITD7"/>
<sequence>MNVYIHFFFTLFFKIALAGSQPDKNYFVMTSEILIHKMCQDDRFATSGAAF</sequence>
<dbReference type="EMBL" id="VSSQ01121034">
    <property type="protein sequence ID" value="MPN53669.1"/>
    <property type="molecule type" value="Genomic_DNA"/>
</dbReference>
<proteinExistence type="predicted"/>